<accession>A0A4Y7L0M4</accession>
<gene>
    <name evidence="2" type="ORF">C5167_002941</name>
</gene>
<dbReference type="EMBL" id="CM010723">
    <property type="protein sequence ID" value="RZC78716.1"/>
    <property type="molecule type" value="Genomic_DNA"/>
</dbReference>
<proteinExistence type="predicted"/>
<name>A0A4Y7L0M4_PAPSO</name>
<feature type="region of interest" description="Disordered" evidence="1">
    <location>
        <begin position="1"/>
        <end position="65"/>
    </location>
</feature>
<evidence type="ECO:0000313" key="3">
    <source>
        <dbReference type="Proteomes" id="UP000316621"/>
    </source>
</evidence>
<keyword evidence="3" id="KW-1185">Reference proteome</keyword>
<sequence>MKMPLSSPVESDVQSSQSRESNKKRRVTDISPNIARKGAVSESKGRSEPELRFSPRLKFLSRTGS</sequence>
<evidence type="ECO:0000256" key="1">
    <source>
        <dbReference type="SAM" id="MobiDB-lite"/>
    </source>
</evidence>
<feature type="compositionally biased region" description="Basic and acidic residues" evidence="1">
    <location>
        <begin position="43"/>
        <end position="53"/>
    </location>
</feature>
<dbReference type="Proteomes" id="UP000316621">
    <property type="component" value="Chromosome 9"/>
</dbReference>
<dbReference type="AlphaFoldDB" id="A0A4Y7L0M4"/>
<dbReference type="Gramene" id="RZC78716">
    <property type="protein sequence ID" value="RZC78716"/>
    <property type="gene ID" value="C5167_002941"/>
</dbReference>
<protein>
    <submittedName>
        <fullName evidence="2">Uncharacterized protein</fullName>
    </submittedName>
</protein>
<evidence type="ECO:0000313" key="2">
    <source>
        <dbReference type="EMBL" id="RZC78716.1"/>
    </source>
</evidence>
<feature type="compositionally biased region" description="Polar residues" evidence="1">
    <location>
        <begin position="8"/>
        <end position="19"/>
    </location>
</feature>
<reference evidence="2 3" key="1">
    <citation type="journal article" date="2018" name="Science">
        <title>The opium poppy genome and morphinan production.</title>
        <authorList>
            <person name="Guo L."/>
            <person name="Winzer T."/>
            <person name="Yang X."/>
            <person name="Li Y."/>
            <person name="Ning Z."/>
            <person name="He Z."/>
            <person name="Teodor R."/>
            <person name="Lu Y."/>
            <person name="Bowser T.A."/>
            <person name="Graham I.A."/>
            <person name="Ye K."/>
        </authorList>
    </citation>
    <scope>NUCLEOTIDE SEQUENCE [LARGE SCALE GENOMIC DNA]</scope>
    <source>
        <strain evidence="3">cv. HN1</strain>
        <tissue evidence="2">Leaves</tissue>
    </source>
</reference>
<organism evidence="2 3">
    <name type="scientific">Papaver somniferum</name>
    <name type="common">Opium poppy</name>
    <dbReference type="NCBI Taxonomy" id="3469"/>
    <lineage>
        <taxon>Eukaryota</taxon>
        <taxon>Viridiplantae</taxon>
        <taxon>Streptophyta</taxon>
        <taxon>Embryophyta</taxon>
        <taxon>Tracheophyta</taxon>
        <taxon>Spermatophyta</taxon>
        <taxon>Magnoliopsida</taxon>
        <taxon>Ranunculales</taxon>
        <taxon>Papaveraceae</taxon>
        <taxon>Papaveroideae</taxon>
        <taxon>Papaver</taxon>
    </lineage>
</organism>